<proteinExistence type="predicted"/>
<dbReference type="EnsemblMetazoa" id="CapteT191001">
    <property type="protein sequence ID" value="CapteP191001"/>
    <property type="gene ID" value="CapteG191001"/>
</dbReference>
<dbReference type="PANTHER" id="PTHR31094:SF2">
    <property type="entry name" value="RIKEN CDNA 2310061I04 GENE"/>
    <property type="match status" value="1"/>
</dbReference>
<dbReference type="STRING" id="283909.R7TLS1"/>
<reference evidence="1 3" key="2">
    <citation type="journal article" date="2013" name="Nature">
        <title>Insights into bilaterian evolution from three spiralian genomes.</title>
        <authorList>
            <person name="Simakov O."/>
            <person name="Marletaz F."/>
            <person name="Cho S.J."/>
            <person name="Edsinger-Gonzales E."/>
            <person name="Havlak P."/>
            <person name="Hellsten U."/>
            <person name="Kuo D.H."/>
            <person name="Larsson T."/>
            <person name="Lv J."/>
            <person name="Arendt D."/>
            <person name="Savage R."/>
            <person name="Osoegawa K."/>
            <person name="de Jong P."/>
            <person name="Grimwood J."/>
            <person name="Chapman J.A."/>
            <person name="Shapiro H."/>
            <person name="Aerts A."/>
            <person name="Otillar R.P."/>
            <person name="Terry A.Y."/>
            <person name="Boore J.L."/>
            <person name="Grigoriev I.V."/>
            <person name="Lindberg D.R."/>
            <person name="Seaver E.C."/>
            <person name="Weisblat D.A."/>
            <person name="Putnam N.H."/>
            <person name="Rokhsar D.S."/>
        </authorList>
    </citation>
    <scope>NUCLEOTIDE SEQUENCE</scope>
    <source>
        <strain evidence="1 3">I ESC-2004</strain>
    </source>
</reference>
<dbReference type="EMBL" id="AMQN01012128">
    <property type="status" value="NOT_ANNOTATED_CDS"/>
    <property type="molecule type" value="Genomic_DNA"/>
</dbReference>
<organism evidence="1">
    <name type="scientific">Capitella teleta</name>
    <name type="common">Polychaete worm</name>
    <dbReference type="NCBI Taxonomy" id="283909"/>
    <lineage>
        <taxon>Eukaryota</taxon>
        <taxon>Metazoa</taxon>
        <taxon>Spiralia</taxon>
        <taxon>Lophotrochozoa</taxon>
        <taxon>Annelida</taxon>
        <taxon>Polychaeta</taxon>
        <taxon>Sedentaria</taxon>
        <taxon>Scolecida</taxon>
        <taxon>Capitellidae</taxon>
        <taxon>Capitella</taxon>
    </lineage>
</organism>
<dbReference type="AlphaFoldDB" id="R7TLS1"/>
<dbReference type="OrthoDB" id="44820at2759"/>
<keyword evidence="3" id="KW-1185">Reference proteome</keyword>
<dbReference type="EMBL" id="KB309320">
    <property type="protein sequence ID" value="ELT94768.1"/>
    <property type="molecule type" value="Genomic_DNA"/>
</dbReference>
<accession>R7TLS1</accession>
<evidence type="ECO:0000313" key="2">
    <source>
        <dbReference type="EnsemblMetazoa" id="CapteP191001"/>
    </source>
</evidence>
<reference evidence="2" key="3">
    <citation type="submission" date="2015-06" db="UniProtKB">
        <authorList>
            <consortium name="EnsemblMetazoa"/>
        </authorList>
    </citation>
    <scope>IDENTIFICATION</scope>
</reference>
<evidence type="ECO:0000313" key="1">
    <source>
        <dbReference type="EMBL" id="ELT94768.1"/>
    </source>
</evidence>
<dbReference type="Pfam" id="PF10184">
    <property type="entry name" value="DUF2358"/>
    <property type="match status" value="1"/>
</dbReference>
<dbReference type="Proteomes" id="UP000014760">
    <property type="component" value="Unassembled WGS sequence"/>
</dbReference>
<gene>
    <name evidence="1" type="ORF">CAPTEDRAFT_191001</name>
</gene>
<dbReference type="InterPro" id="IPR018790">
    <property type="entry name" value="DUF2358"/>
</dbReference>
<reference evidence="3" key="1">
    <citation type="submission" date="2012-12" db="EMBL/GenBank/DDBJ databases">
        <authorList>
            <person name="Hellsten U."/>
            <person name="Grimwood J."/>
            <person name="Chapman J.A."/>
            <person name="Shapiro H."/>
            <person name="Aerts A."/>
            <person name="Otillar R.P."/>
            <person name="Terry A.Y."/>
            <person name="Boore J.L."/>
            <person name="Simakov O."/>
            <person name="Marletaz F."/>
            <person name="Cho S.-J."/>
            <person name="Edsinger-Gonzales E."/>
            <person name="Havlak P."/>
            <person name="Kuo D.-H."/>
            <person name="Larsson T."/>
            <person name="Lv J."/>
            <person name="Arendt D."/>
            <person name="Savage R."/>
            <person name="Osoegawa K."/>
            <person name="de Jong P."/>
            <person name="Lindberg D.R."/>
            <person name="Seaver E.C."/>
            <person name="Weisblat D.A."/>
            <person name="Putnam N.H."/>
            <person name="Grigoriev I.V."/>
            <person name="Rokhsar D.S."/>
        </authorList>
    </citation>
    <scope>NUCLEOTIDE SEQUENCE</scope>
    <source>
        <strain evidence="3">I ESC-2004</strain>
    </source>
</reference>
<dbReference type="HOGENOM" id="CLU_797530_0_0_1"/>
<evidence type="ECO:0000313" key="3">
    <source>
        <dbReference type="Proteomes" id="UP000014760"/>
    </source>
</evidence>
<name>R7TLS1_CAPTE</name>
<dbReference type="OMA" id="CNADAVN"/>
<protein>
    <submittedName>
        <fullName evidence="1 2">Uncharacterized protein</fullName>
    </submittedName>
</protein>
<dbReference type="PANTHER" id="PTHR31094">
    <property type="entry name" value="RIKEN CDNA 2310061I04 GENE"/>
    <property type="match status" value="1"/>
</dbReference>
<sequence>MLRGVVSRPFHLAAKQAKPDAFCWTPFRGSAVCIHQPSSDVLISDHHEVHRQVESLSARNLQTYLRAARSQSLDLDSAVEEYKRSRHMDVHCPLSKDSLNALDGRHLDAIFNVNQKSESFLYQKTYDPPFKKLSPNLPDGCVIYCSGGGTTPSPNDSDLPNADTLNNVQGYLLEVVSLILAWFTRNNIFIQIPTMLNSRVDPSAYSNDIVLVNSFNPAKPVVIEGTSKYFLYMSKMRGYIHLRYAKARLSVVRSWQDVNKGTVRVQWRLSTISQLQAMMFWRFSFWNVEDSFVKYAKNLEAVSTFHINKEGLIYRHVVDRVIPDSEETVKASMNPLEKLVKKAAPSML</sequence>